<dbReference type="AlphaFoldDB" id="A0A9N9C525"/>
<feature type="non-terminal residue" evidence="1">
    <location>
        <position position="84"/>
    </location>
</feature>
<sequence>MSDDMSEEKKVLFGEIQQKWKDGMFNSDWTVYAAERSALSSVKTSISIQKDFNSEVLSHCTKKQKYDPSMPNKPVIRVDMEGLS</sequence>
<name>A0A9N9C525_9GLOM</name>
<evidence type="ECO:0000313" key="2">
    <source>
        <dbReference type="Proteomes" id="UP000789739"/>
    </source>
</evidence>
<dbReference type="Proteomes" id="UP000789739">
    <property type="component" value="Unassembled WGS sequence"/>
</dbReference>
<keyword evidence="2" id="KW-1185">Reference proteome</keyword>
<protein>
    <submittedName>
        <fullName evidence="1">2840_t:CDS:1</fullName>
    </submittedName>
</protein>
<accession>A0A9N9C525</accession>
<proteinExistence type="predicted"/>
<evidence type="ECO:0000313" key="1">
    <source>
        <dbReference type="EMBL" id="CAG8589480.1"/>
    </source>
</evidence>
<organism evidence="1 2">
    <name type="scientific">Paraglomus brasilianum</name>
    <dbReference type="NCBI Taxonomy" id="144538"/>
    <lineage>
        <taxon>Eukaryota</taxon>
        <taxon>Fungi</taxon>
        <taxon>Fungi incertae sedis</taxon>
        <taxon>Mucoromycota</taxon>
        <taxon>Glomeromycotina</taxon>
        <taxon>Glomeromycetes</taxon>
        <taxon>Paraglomerales</taxon>
        <taxon>Paraglomeraceae</taxon>
        <taxon>Paraglomus</taxon>
    </lineage>
</organism>
<reference evidence="1" key="1">
    <citation type="submission" date="2021-06" db="EMBL/GenBank/DDBJ databases">
        <authorList>
            <person name="Kallberg Y."/>
            <person name="Tangrot J."/>
            <person name="Rosling A."/>
        </authorList>
    </citation>
    <scope>NUCLEOTIDE SEQUENCE</scope>
    <source>
        <strain evidence="1">BR232B</strain>
    </source>
</reference>
<dbReference type="EMBL" id="CAJVPI010001019">
    <property type="protein sequence ID" value="CAG8589480.1"/>
    <property type="molecule type" value="Genomic_DNA"/>
</dbReference>
<gene>
    <name evidence="1" type="ORF">PBRASI_LOCUS7049</name>
</gene>
<comment type="caution">
    <text evidence="1">The sequence shown here is derived from an EMBL/GenBank/DDBJ whole genome shotgun (WGS) entry which is preliminary data.</text>
</comment>